<accession>A0A2M9CBC5</accession>
<sequence length="252" mass="30197">MMNLKKFDIPSLFPIDHPPFVRVILYYLKQHGITEFGGVSYFSQINYEDIETSLFEAGFKGKGYIDKLIIDEWDKADKTYFLFNLTRFAYNFQTNYRNWNIEKYTYIEVQNRNQKLKNKYYELVSVIDRLQGYLESFELRLRIDSNYIDRETIYQCLTPFCIISVKCDELGNFSIKYALAPDLRTIITDLLASILEKRILDTQMTDLKDYVKQTIFESDFKDRFTARLKENSLLYKGFKKDFPIYVLRNKHK</sequence>
<dbReference type="RefSeq" id="WP_157798779.1">
    <property type="nucleotide sequence ID" value="NZ_PGFD01000001.1"/>
</dbReference>
<reference evidence="1 2" key="1">
    <citation type="submission" date="2017-11" db="EMBL/GenBank/DDBJ databases">
        <title>Genomic Encyclopedia of Archaeal and Bacterial Type Strains, Phase II (KMG-II): From Individual Species to Whole Genera.</title>
        <authorList>
            <person name="Goeker M."/>
        </authorList>
    </citation>
    <scope>NUCLEOTIDE SEQUENCE [LARGE SCALE GENOMIC DNA]</scope>
    <source>
        <strain evidence="1 2">DSM 27617</strain>
    </source>
</reference>
<protein>
    <submittedName>
        <fullName evidence="1">Uncharacterized protein</fullName>
    </submittedName>
</protein>
<dbReference type="EMBL" id="PGFD01000001">
    <property type="protein sequence ID" value="PJJ68148.1"/>
    <property type="molecule type" value="Genomic_DNA"/>
</dbReference>
<keyword evidence="2" id="KW-1185">Reference proteome</keyword>
<dbReference type="AlphaFoldDB" id="A0A2M9CBC5"/>
<name>A0A2M9CBC5_9FLAO</name>
<gene>
    <name evidence="1" type="ORF">CLV73_2183</name>
</gene>
<comment type="caution">
    <text evidence="1">The sequence shown here is derived from an EMBL/GenBank/DDBJ whole genome shotgun (WGS) entry which is preliminary data.</text>
</comment>
<dbReference type="Proteomes" id="UP000228740">
    <property type="component" value="Unassembled WGS sequence"/>
</dbReference>
<evidence type="ECO:0000313" key="1">
    <source>
        <dbReference type="EMBL" id="PJJ68148.1"/>
    </source>
</evidence>
<proteinExistence type="predicted"/>
<evidence type="ECO:0000313" key="2">
    <source>
        <dbReference type="Proteomes" id="UP000228740"/>
    </source>
</evidence>
<organism evidence="1 2">
    <name type="scientific">Chryseobacterium geocarposphaerae</name>
    <dbReference type="NCBI Taxonomy" id="1416776"/>
    <lineage>
        <taxon>Bacteria</taxon>
        <taxon>Pseudomonadati</taxon>
        <taxon>Bacteroidota</taxon>
        <taxon>Flavobacteriia</taxon>
        <taxon>Flavobacteriales</taxon>
        <taxon>Weeksellaceae</taxon>
        <taxon>Chryseobacterium group</taxon>
        <taxon>Chryseobacterium</taxon>
    </lineage>
</organism>
<dbReference type="OrthoDB" id="1229645at2"/>